<evidence type="ECO:0000313" key="8">
    <source>
        <dbReference type="Proteomes" id="UP000039865"/>
    </source>
</evidence>
<keyword evidence="5" id="KW-1133">Transmembrane helix</keyword>
<feature type="transmembrane region" description="Helical" evidence="5">
    <location>
        <begin position="1633"/>
        <end position="1655"/>
    </location>
</feature>
<feature type="signal peptide" evidence="6">
    <location>
        <begin position="1"/>
        <end position="36"/>
    </location>
</feature>
<dbReference type="GO" id="GO:0007166">
    <property type="term" value="P:cell surface receptor signaling pathway"/>
    <property type="evidence" value="ECO:0007669"/>
    <property type="project" value="TreeGrafter"/>
</dbReference>
<dbReference type="EMBL" id="CCKQ01011376">
    <property type="protein sequence ID" value="CDW82935.1"/>
    <property type="molecule type" value="Genomic_DNA"/>
</dbReference>
<dbReference type="InterPro" id="IPR013320">
    <property type="entry name" value="ConA-like_dom_sf"/>
</dbReference>
<feature type="chain" id="PRO_5001729475" description="Lipoprotein" evidence="6">
    <location>
        <begin position="37"/>
        <end position="1793"/>
    </location>
</feature>
<keyword evidence="3" id="KW-1015">Disulfide bond</keyword>
<dbReference type="SUPFAM" id="SSF49899">
    <property type="entry name" value="Concanavalin A-like lectins/glucanases"/>
    <property type="match status" value="2"/>
</dbReference>
<evidence type="ECO:0000256" key="6">
    <source>
        <dbReference type="SAM" id="SignalP"/>
    </source>
</evidence>
<feature type="transmembrane region" description="Helical" evidence="5">
    <location>
        <begin position="1408"/>
        <end position="1429"/>
    </location>
</feature>
<feature type="transmembrane region" description="Helical" evidence="5">
    <location>
        <begin position="1481"/>
        <end position="1502"/>
    </location>
</feature>
<keyword evidence="2" id="KW-0677">Repeat</keyword>
<dbReference type="Gene3D" id="2.60.120.200">
    <property type="match status" value="2"/>
</dbReference>
<feature type="compositionally biased region" description="Polar residues" evidence="4">
    <location>
        <begin position="1693"/>
        <end position="1725"/>
    </location>
</feature>
<feature type="compositionally biased region" description="Basic and acidic residues" evidence="4">
    <location>
        <begin position="1675"/>
        <end position="1689"/>
    </location>
</feature>
<reference evidence="7 8" key="1">
    <citation type="submission" date="2014-06" db="EMBL/GenBank/DDBJ databases">
        <authorList>
            <person name="Swart Estienne"/>
        </authorList>
    </citation>
    <scope>NUCLEOTIDE SEQUENCE [LARGE SCALE GENOMIC DNA]</scope>
    <source>
        <strain evidence="7 8">130c</strain>
    </source>
</reference>
<gene>
    <name evidence="7" type="primary">Contig1221.g1330</name>
    <name evidence="7" type="ORF">STYLEM_11972</name>
</gene>
<evidence type="ECO:0000256" key="5">
    <source>
        <dbReference type="SAM" id="Phobius"/>
    </source>
</evidence>
<evidence type="ECO:0000256" key="3">
    <source>
        <dbReference type="ARBA" id="ARBA00023157"/>
    </source>
</evidence>
<dbReference type="Proteomes" id="UP000039865">
    <property type="component" value="Unassembled WGS sequence"/>
</dbReference>
<dbReference type="OMA" id="VESIYIC"/>
<feature type="transmembrane region" description="Helical" evidence="5">
    <location>
        <begin position="1601"/>
        <end position="1621"/>
    </location>
</feature>
<dbReference type="GO" id="GO:0006508">
    <property type="term" value="P:proteolysis"/>
    <property type="evidence" value="ECO:0007669"/>
    <property type="project" value="TreeGrafter"/>
</dbReference>
<keyword evidence="8" id="KW-1185">Reference proteome</keyword>
<evidence type="ECO:0000256" key="1">
    <source>
        <dbReference type="ARBA" id="ARBA00022729"/>
    </source>
</evidence>
<name>A0A078AKP2_STYLE</name>
<keyword evidence="1 6" id="KW-0732">Signal</keyword>
<protein>
    <recommendedName>
        <fullName evidence="9">Lipoprotein</fullName>
    </recommendedName>
</protein>
<feature type="region of interest" description="Disordered" evidence="4">
    <location>
        <begin position="1675"/>
        <end position="1793"/>
    </location>
</feature>
<dbReference type="GO" id="GO:0004222">
    <property type="term" value="F:metalloendopeptidase activity"/>
    <property type="evidence" value="ECO:0007669"/>
    <property type="project" value="TreeGrafter"/>
</dbReference>
<dbReference type="PANTHER" id="PTHR46130">
    <property type="entry name" value="LAMGL DOMAIN-CONTAINING PROTEIN"/>
    <property type="match status" value="1"/>
</dbReference>
<feature type="transmembrane region" description="Helical" evidence="5">
    <location>
        <begin position="1548"/>
        <end position="1566"/>
    </location>
</feature>
<evidence type="ECO:0000256" key="2">
    <source>
        <dbReference type="ARBA" id="ARBA00022737"/>
    </source>
</evidence>
<dbReference type="GO" id="GO:0005615">
    <property type="term" value="C:extracellular space"/>
    <property type="evidence" value="ECO:0007669"/>
    <property type="project" value="TreeGrafter"/>
</dbReference>
<organism evidence="7 8">
    <name type="scientific">Stylonychia lemnae</name>
    <name type="common">Ciliate</name>
    <dbReference type="NCBI Taxonomy" id="5949"/>
    <lineage>
        <taxon>Eukaryota</taxon>
        <taxon>Sar</taxon>
        <taxon>Alveolata</taxon>
        <taxon>Ciliophora</taxon>
        <taxon>Intramacronucleata</taxon>
        <taxon>Spirotrichea</taxon>
        <taxon>Stichotrichia</taxon>
        <taxon>Sporadotrichida</taxon>
        <taxon>Oxytrichidae</taxon>
        <taxon>Stylonychinae</taxon>
        <taxon>Stylonychia</taxon>
    </lineage>
</organism>
<evidence type="ECO:0000313" key="7">
    <source>
        <dbReference type="EMBL" id="CDW82935.1"/>
    </source>
</evidence>
<dbReference type="Pfam" id="PF13385">
    <property type="entry name" value="Laminin_G_3"/>
    <property type="match status" value="1"/>
</dbReference>
<evidence type="ECO:0000256" key="4">
    <source>
        <dbReference type="SAM" id="MobiDB-lite"/>
    </source>
</evidence>
<evidence type="ECO:0008006" key="9">
    <source>
        <dbReference type="Google" id="ProtNLM"/>
    </source>
</evidence>
<dbReference type="InParanoid" id="A0A078AKP2"/>
<dbReference type="PANTHER" id="PTHR46130:SF3">
    <property type="entry name" value="CHROMOSOME UNDETERMINED SCAFFOLD_33, WHOLE GENOME SHOTGUN SEQUENCE"/>
    <property type="match status" value="1"/>
</dbReference>
<accession>A0A078AKP2</accession>
<proteinExistence type="predicted"/>
<dbReference type="OrthoDB" id="291007at2759"/>
<feature type="compositionally biased region" description="Low complexity" evidence="4">
    <location>
        <begin position="1750"/>
        <end position="1780"/>
    </location>
</feature>
<keyword evidence="5" id="KW-0472">Membrane</keyword>
<dbReference type="NCBIfam" id="TIGR02232">
    <property type="entry name" value="myxo_disulf_rpt"/>
    <property type="match status" value="12"/>
</dbReference>
<feature type="transmembrane region" description="Helical" evidence="5">
    <location>
        <begin position="1578"/>
        <end position="1595"/>
    </location>
</feature>
<sequence length="1793" mass="194939">MMHKVRFSMNLLRISAKNHLLKMQLIFLLLIDLINLQTPTAEWMLDTSGSYAATSVANTYNGGAPSIFYDQGTLGVGATSRFVNNGIYFEGFNFACSHPPHGNVIRTDVSFSRGSGNMNERWCVGFDNGGLEVRMNYNNYNNGNNIQTNDLTGCQLAQGWNHITVTFTRQTCGFFSSCTAIACYAQTDAGGVTTDTASFNDQINDDPGNAAILCAGGTSASGFFGGSGAQDNFVGMINQIQIYSGTVLTAAQAAAQYSTNCQSYCRICQPTGTAPYQCIQQQSGTFQKYDFILPTYPVSFIHPDVSGQARNLAVNTNFAFTPAYAHNQGLFFDTTFAAQNQYLYSTGSTRLLTPQNSFTVEMWIRPTATPTSAMNLFERETSTNVDFFQFRFASATSMQLTMSGQSTSFNIGTVTLNEWNYVALHVVGVEQAESQICLKFNSVAMTCSNINSVLAETGTALTQIGDGFRGYIRNLYMHDYAIEELDLNRRLKTSGCTNNVNSQSCNRCPAETGQCISNCNSNQYVNSTTNGCTDCYASCRTCWAAYYDNCYSCIKSPGTWTFDYIKKCSSNCGDGIKDDYELCDDGNTKSSDGCSSTCSPETGFTCFGGSFSTADTCRPGCGNGVKSSSEGCDDGNNVSNDGCDAVCNIETGFTCTTGSPSVCTTTCGDGRRVGSEQCDDGNVVNNDGCSSTCTINTGYNCTGGNVIFKDTCQEICGDGKDYLKYGCEDGNTVNNDGCDQNCRVEVGFTCTGGSSAVKDTCTEICGDGRNFKLVANQCDDGNVASGDGCSSTCLVEAGFYCVGGSKYTKDKCQETCGDGKNYGTKACDDGNLVNGDGCHSDCTIEIGYSCSGGTTTTADTCSEVCGDGRNFGVYACDDGNNENGDGCDASCVVESGFLCSAGDPYTKSVCAQYCNGKRTFDEMCDDGNVLTGDGCDECCHREVGFTCTGGTPTTQDVCLEACGDGRKMNYLECDDGNQVSGDGCSNTCTVEAGWKCGGGTIFTPDICTEICGDGKNLGQFECDDGNVGANDGCSSSCYVEKGFKCSGGNATKADTCYEVCGDGKNMRTFLFECDDGNTVSGDGCAKNCTVESGFECTQGNYYSPDLCFEICGDGLNYGQFECDDGNNQDKDGCTAYCSVEDGYKCAGGSKTSADSCIALSNPSITSAYFQRGNKVITLIFNETIYMVSTWNLTNAWTLEMSGPFGRNNYQFWWNVTRSGNYKNPLFQGTKEIQIDFDCQTQLFGNKVDRVVINFNDKQYIKSFSQKTQMINSSAIVYPYGQDDTSAAGKTSGFPQLVDTLTYSLIYASFAVGFVGASFGYSMMDVWIMMNSLQQIYLFPSANLYVPSSLTDYVKNLNAAMPQSEMIGYLCFGGATNHTLLAETNPPATYTFEKMGYASTAFLETGADVLSIFVYFFVFSMITEIIRMGFEENRSLNNSLERLKSSMLPGYMSYAFMKLAFSSHLNLANLNFEDSQSTVSSLLAMMVGVGCWTYIIFIGYQAVQFFRDVKRMKTSNPELKDEEIRDRSYQRGNVYFQEYDMGGNFPVTLFYPCFMMFKQLILAILIVQNNTEQQLTGFMILNLMNMTAVLLIFPFHTKLLNAQLIFNEMAVFLVYMQAHIFIPKTSLVMSEQKSYARLLIMMILLIVGVNACFVIFSKVTQIVKCKSVARNKPNEIPENVKKPIKAENSKAKQPPQSARNLLQPPTSQQTLPRTAPQTRDGPNSAVNKAGPQVIKSGKTEPAVPIAQMKKPAPTQNPNNTRNNANASEYYDESASYYESGADQSFRSTDRPARR</sequence>
<dbReference type="Pfam" id="PF13948">
    <property type="entry name" value="DUF4215"/>
    <property type="match status" value="7"/>
</dbReference>
<keyword evidence="5" id="KW-0812">Transmembrane</keyword>
<dbReference type="InterPro" id="IPR043543">
    <property type="entry name" value="PAPPA/PAPPA2"/>
</dbReference>
<dbReference type="InterPro" id="IPR011936">
    <property type="entry name" value="Myxo_disulph_rpt"/>
</dbReference>
<feature type="transmembrane region" description="Helical" evidence="5">
    <location>
        <begin position="1300"/>
        <end position="1320"/>
    </location>
</feature>